<sequence length="448" mass="47840">MRITWVQPEDLLPHELAASRDEGRDVTALAQRWTAAGGDLAPPVSGASPTPATPRLRALAVELLDAADALPAVDAADEPDDVAGLRASWPATWTLPTEVSYDRLHGGWLGRAVGCLLGKPVEKIPRQGIREILTATGRWPLRDWFTAQGLPAEVAARWPWNRRSAPTSLAENIDGMPEDDDLNYPLLALRVLETHGRDFTSADVAQAWLDWLPGGRVFTAERVAYRNLLLGFAPPESARRHNPFREWIGAQIRTDVYGWVNPGRPDLAAELAVRDAAVSHVRGGVHGAAWAAALAAAAPVATDVDQVLDAAEAVLPPRSRFAATVREARALGTGADDWEQVVDELYARHGHLHWVHVRNNAALVAAALAYGQGDLERSICAVVSGGWDTDSNGATVGAVSGALTGAARLPARWVGPLRNRLASSIAGFDGIGFDELAERTRALAGAGS</sequence>
<dbReference type="PANTHER" id="PTHR16222:SF12">
    <property type="entry name" value="ADP-RIBOSYLGLYCOHYDROLASE-RELATED"/>
    <property type="match status" value="1"/>
</dbReference>
<organism evidence="2 3">
    <name type="scientific">Micromonospora avicenniae</name>
    <dbReference type="NCBI Taxonomy" id="1198245"/>
    <lineage>
        <taxon>Bacteria</taxon>
        <taxon>Bacillati</taxon>
        <taxon>Actinomycetota</taxon>
        <taxon>Actinomycetes</taxon>
        <taxon>Micromonosporales</taxon>
        <taxon>Micromonosporaceae</taxon>
        <taxon>Micromonospora</taxon>
    </lineage>
</organism>
<dbReference type="Gene3D" id="1.10.4080.10">
    <property type="entry name" value="ADP-ribosylation/Crystallin J1"/>
    <property type="match status" value="1"/>
</dbReference>
<dbReference type="InterPro" id="IPR005502">
    <property type="entry name" value="Ribosyl_crysJ1"/>
</dbReference>
<dbReference type="InterPro" id="IPR050792">
    <property type="entry name" value="ADP-ribosylglycohydrolase"/>
</dbReference>
<proteinExistence type="predicted"/>
<dbReference type="GO" id="GO:0016787">
    <property type="term" value="F:hydrolase activity"/>
    <property type="evidence" value="ECO:0007669"/>
    <property type="project" value="UniProtKB-KW"/>
</dbReference>
<dbReference type="Proteomes" id="UP000186004">
    <property type="component" value="Unassembled WGS sequence"/>
</dbReference>
<accession>A0A1N7FD95</accession>
<reference evidence="2 3" key="1">
    <citation type="submission" date="2017-01" db="EMBL/GenBank/DDBJ databases">
        <authorList>
            <person name="Mah S.A."/>
            <person name="Swanson W.J."/>
            <person name="Moy G.W."/>
            <person name="Vacquier V.D."/>
        </authorList>
    </citation>
    <scope>NUCLEOTIDE SEQUENCE [LARGE SCALE GENOMIC DNA]</scope>
    <source>
        <strain evidence="2 3">DSM 45758</strain>
    </source>
</reference>
<name>A0A1N7FD95_9ACTN</name>
<keyword evidence="1" id="KW-0479">Metal-binding</keyword>
<evidence type="ECO:0000313" key="2">
    <source>
        <dbReference type="EMBL" id="SIR98282.1"/>
    </source>
</evidence>
<dbReference type="Pfam" id="PF03747">
    <property type="entry name" value="ADP_ribosyl_GH"/>
    <property type="match status" value="1"/>
</dbReference>
<dbReference type="PANTHER" id="PTHR16222">
    <property type="entry name" value="ADP-RIBOSYLGLYCOHYDROLASE"/>
    <property type="match status" value="1"/>
</dbReference>
<keyword evidence="3" id="KW-1185">Reference proteome</keyword>
<feature type="binding site" evidence="1">
    <location>
        <position position="391"/>
    </location>
    <ligand>
        <name>Mg(2+)</name>
        <dbReference type="ChEBI" id="CHEBI:18420"/>
        <label>1</label>
    </ligand>
</feature>
<dbReference type="STRING" id="1198245.SAMN05444858_1349"/>
<feature type="binding site" evidence="1">
    <location>
        <position position="388"/>
    </location>
    <ligand>
        <name>Mg(2+)</name>
        <dbReference type="ChEBI" id="CHEBI:18420"/>
        <label>1</label>
    </ligand>
</feature>
<dbReference type="AlphaFoldDB" id="A0A1N7FD95"/>
<dbReference type="EMBL" id="FTNF01000034">
    <property type="protein sequence ID" value="SIR98282.1"/>
    <property type="molecule type" value="Genomic_DNA"/>
</dbReference>
<gene>
    <name evidence="2" type="ORF">SAMN05444858_1349</name>
</gene>
<keyword evidence="1" id="KW-0460">Magnesium</keyword>
<keyword evidence="2" id="KW-0378">Hydrolase</keyword>
<dbReference type="GO" id="GO:0046872">
    <property type="term" value="F:metal ion binding"/>
    <property type="evidence" value="ECO:0007669"/>
    <property type="project" value="UniProtKB-KW"/>
</dbReference>
<protein>
    <submittedName>
        <fullName evidence="2">ADP-ribosylglycohydrolase</fullName>
    </submittedName>
</protein>
<dbReference type="SUPFAM" id="SSF101478">
    <property type="entry name" value="ADP-ribosylglycohydrolase"/>
    <property type="match status" value="1"/>
</dbReference>
<dbReference type="InterPro" id="IPR036705">
    <property type="entry name" value="Ribosyl_crysJ1_sf"/>
</dbReference>
<comment type="cofactor">
    <cofactor evidence="1">
        <name>Mg(2+)</name>
        <dbReference type="ChEBI" id="CHEBI:18420"/>
    </cofactor>
    <text evidence="1">Binds 2 magnesium ions per subunit.</text>
</comment>
<evidence type="ECO:0000256" key="1">
    <source>
        <dbReference type="PIRSR" id="PIRSR605502-1"/>
    </source>
</evidence>
<evidence type="ECO:0000313" key="3">
    <source>
        <dbReference type="Proteomes" id="UP000186004"/>
    </source>
</evidence>
<dbReference type="RefSeq" id="WP_076473970.1">
    <property type="nucleotide sequence ID" value="NZ_FTNF01000034.1"/>
</dbReference>
<feature type="binding site" evidence="1">
    <location>
        <position position="390"/>
    </location>
    <ligand>
        <name>Mg(2+)</name>
        <dbReference type="ChEBI" id="CHEBI:18420"/>
        <label>1</label>
    </ligand>
</feature>
<dbReference type="OrthoDB" id="9814159at2"/>